<keyword evidence="7 8" id="KW-0472">Membrane</keyword>
<gene>
    <name evidence="11" type="ORF">SAMN05216529_10928</name>
</gene>
<dbReference type="GO" id="GO:0005524">
    <property type="term" value="F:ATP binding"/>
    <property type="evidence" value="ECO:0007669"/>
    <property type="project" value="UniProtKB-KW"/>
</dbReference>
<dbReference type="PROSITE" id="PS50893">
    <property type="entry name" value="ABC_TRANSPORTER_2"/>
    <property type="match status" value="1"/>
</dbReference>
<evidence type="ECO:0000256" key="4">
    <source>
        <dbReference type="ARBA" id="ARBA00022741"/>
    </source>
</evidence>
<dbReference type="SMART" id="SM00382">
    <property type="entry name" value="AAA"/>
    <property type="match status" value="1"/>
</dbReference>
<dbReference type="InterPro" id="IPR027417">
    <property type="entry name" value="P-loop_NTPase"/>
</dbReference>
<comment type="subcellular location">
    <subcellularLocation>
        <location evidence="1">Cell membrane</location>
        <topology evidence="1">Multi-pass membrane protein</topology>
    </subcellularLocation>
</comment>
<evidence type="ECO:0000256" key="2">
    <source>
        <dbReference type="ARBA" id="ARBA00022448"/>
    </source>
</evidence>
<evidence type="ECO:0000259" key="9">
    <source>
        <dbReference type="PROSITE" id="PS50893"/>
    </source>
</evidence>
<feature type="transmembrane region" description="Helical" evidence="8">
    <location>
        <begin position="21"/>
        <end position="47"/>
    </location>
</feature>
<dbReference type="Proteomes" id="UP000254051">
    <property type="component" value="Unassembled WGS sequence"/>
</dbReference>
<feature type="domain" description="ABC transmembrane type-1" evidence="10">
    <location>
        <begin position="97"/>
        <end position="294"/>
    </location>
</feature>
<dbReference type="GO" id="GO:0140359">
    <property type="term" value="F:ABC-type transporter activity"/>
    <property type="evidence" value="ECO:0007669"/>
    <property type="project" value="InterPro"/>
</dbReference>
<dbReference type="PANTHER" id="PTHR24221:SF397">
    <property type="entry name" value="ABC TRANSPORTER, ATP-BINDING TRANSMEMBRANE PROTEIN"/>
    <property type="match status" value="1"/>
</dbReference>
<dbReference type="PROSITE" id="PS00211">
    <property type="entry name" value="ABC_TRANSPORTER_1"/>
    <property type="match status" value="1"/>
</dbReference>
<protein>
    <submittedName>
        <fullName evidence="11">ATP-binding cassette, subfamily B</fullName>
    </submittedName>
</protein>
<dbReference type="GO" id="GO:0016887">
    <property type="term" value="F:ATP hydrolysis activity"/>
    <property type="evidence" value="ECO:0007669"/>
    <property type="project" value="InterPro"/>
</dbReference>
<dbReference type="Pfam" id="PF00005">
    <property type="entry name" value="ABC_tran"/>
    <property type="match status" value="1"/>
</dbReference>
<dbReference type="GO" id="GO:0034040">
    <property type="term" value="F:ATPase-coupled lipid transmembrane transporter activity"/>
    <property type="evidence" value="ECO:0007669"/>
    <property type="project" value="TreeGrafter"/>
</dbReference>
<keyword evidence="6 8" id="KW-1133">Transmembrane helix</keyword>
<evidence type="ECO:0000313" key="11">
    <source>
        <dbReference type="EMBL" id="SUQ14978.1"/>
    </source>
</evidence>
<sequence>MPKLQEMLQLSEKGYIDLKKAVRACTLTNLSMMLPFAVTIQIFIILLKPILGETIEWNQMWILFGAGIVCFLLVFLANKNDYKKTYITSYMEAENTRVGVAERIRRLPMSFFNSKDLSELTTNLIGDCSTLEHVLSHVVPQLLANAISSVLICICLAFFDWRMALSVFCTIPLSFAIIFFSRKIQERLSARQIDAKLKASEQVQEYIEGMKVIKSCNMAGEKSKELNSALLYMKKMAIKMEMLTGIFVTGAQLILQAGVGITVFVGAQLLTGGEIKLIPLLMFYLIVVRIYGPILTELTLLPELFHSLQSMKRMKALKEAETQQGSQDTKIPDSRIVFDHVSFGYNDKEVLHDVSFTIMEKGITALVGPSGSGKSTAAKLAARFWDINKGTITLGGVDISTLDPEYLMGHMSYVFQDVVLFNDTVYNNIKIGNMDASDEEVMAAAKAACCDEFVEKMPQGYNTMLGENGSTISGGERQRISIARALLKNAPVILLDEATASLDPENEVLIQQAISRLIADKTVLVIAHRLRTVAGADKIIVLDKGTVAEEGKHEELINKKGLYEKLYSLQQASMEWSV</sequence>
<keyword evidence="5 11" id="KW-0067">ATP-binding</keyword>
<feature type="transmembrane region" description="Helical" evidence="8">
    <location>
        <begin position="281"/>
        <end position="305"/>
    </location>
</feature>
<feature type="transmembrane region" description="Helical" evidence="8">
    <location>
        <begin position="142"/>
        <end position="159"/>
    </location>
</feature>
<reference evidence="12" key="1">
    <citation type="submission" date="2017-07" db="EMBL/GenBank/DDBJ databases">
        <authorList>
            <person name="Varghese N."/>
            <person name="Submissions S."/>
        </authorList>
    </citation>
    <scope>NUCLEOTIDE SEQUENCE [LARGE SCALE GENOMIC DNA]</scope>
    <source>
        <strain evidence="12">NLAE-zl-C134</strain>
    </source>
</reference>
<dbReference type="SUPFAM" id="SSF52540">
    <property type="entry name" value="P-loop containing nucleoside triphosphate hydrolases"/>
    <property type="match status" value="1"/>
</dbReference>
<dbReference type="SUPFAM" id="SSF90123">
    <property type="entry name" value="ABC transporter transmembrane region"/>
    <property type="match status" value="1"/>
</dbReference>
<dbReference type="PANTHER" id="PTHR24221">
    <property type="entry name" value="ATP-BINDING CASSETTE SUB-FAMILY B"/>
    <property type="match status" value="1"/>
</dbReference>
<dbReference type="InterPro" id="IPR017871">
    <property type="entry name" value="ABC_transporter-like_CS"/>
</dbReference>
<feature type="transmembrane region" description="Helical" evidence="8">
    <location>
        <begin position="59"/>
        <end position="77"/>
    </location>
</feature>
<dbReference type="CDD" id="cd07346">
    <property type="entry name" value="ABC_6TM_exporters"/>
    <property type="match status" value="1"/>
</dbReference>
<dbReference type="GO" id="GO:0005886">
    <property type="term" value="C:plasma membrane"/>
    <property type="evidence" value="ECO:0007669"/>
    <property type="project" value="UniProtKB-SubCell"/>
</dbReference>
<dbReference type="PROSITE" id="PS50929">
    <property type="entry name" value="ABC_TM1F"/>
    <property type="match status" value="1"/>
</dbReference>
<dbReference type="InterPro" id="IPR003593">
    <property type="entry name" value="AAA+_ATPase"/>
</dbReference>
<feature type="domain" description="ABC transporter" evidence="9">
    <location>
        <begin position="336"/>
        <end position="569"/>
    </location>
</feature>
<keyword evidence="12" id="KW-1185">Reference proteome</keyword>
<evidence type="ECO:0000259" key="10">
    <source>
        <dbReference type="PROSITE" id="PS50929"/>
    </source>
</evidence>
<feature type="transmembrane region" description="Helical" evidence="8">
    <location>
        <begin position="165"/>
        <end position="181"/>
    </location>
</feature>
<keyword evidence="2" id="KW-0813">Transport</keyword>
<evidence type="ECO:0000256" key="7">
    <source>
        <dbReference type="ARBA" id="ARBA00023136"/>
    </source>
</evidence>
<feature type="transmembrane region" description="Helical" evidence="8">
    <location>
        <begin position="243"/>
        <end position="269"/>
    </location>
</feature>
<accession>A0A315ZVJ7</accession>
<keyword evidence="3 8" id="KW-0812">Transmembrane</keyword>
<evidence type="ECO:0000256" key="8">
    <source>
        <dbReference type="SAM" id="Phobius"/>
    </source>
</evidence>
<evidence type="ECO:0000256" key="6">
    <source>
        <dbReference type="ARBA" id="ARBA00022989"/>
    </source>
</evidence>
<dbReference type="OrthoDB" id="9762778at2"/>
<dbReference type="InterPro" id="IPR003439">
    <property type="entry name" value="ABC_transporter-like_ATP-bd"/>
</dbReference>
<organism evidence="11 12">
    <name type="scientific">Faecalicatena contorta</name>
    <dbReference type="NCBI Taxonomy" id="39482"/>
    <lineage>
        <taxon>Bacteria</taxon>
        <taxon>Bacillati</taxon>
        <taxon>Bacillota</taxon>
        <taxon>Clostridia</taxon>
        <taxon>Lachnospirales</taxon>
        <taxon>Lachnospiraceae</taxon>
        <taxon>Faecalicatena</taxon>
    </lineage>
</organism>
<dbReference type="EMBL" id="UHJJ01000009">
    <property type="protein sequence ID" value="SUQ14978.1"/>
    <property type="molecule type" value="Genomic_DNA"/>
</dbReference>
<dbReference type="InterPro" id="IPR036640">
    <property type="entry name" value="ABC1_TM_sf"/>
</dbReference>
<dbReference type="FunFam" id="3.40.50.300:FF:000287">
    <property type="entry name" value="Multidrug ABC transporter ATP-binding protein"/>
    <property type="match status" value="1"/>
</dbReference>
<evidence type="ECO:0000256" key="5">
    <source>
        <dbReference type="ARBA" id="ARBA00022840"/>
    </source>
</evidence>
<evidence type="ECO:0000256" key="3">
    <source>
        <dbReference type="ARBA" id="ARBA00022692"/>
    </source>
</evidence>
<dbReference type="InterPro" id="IPR011527">
    <property type="entry name" value="ABC1_TM_dom"/>
</dbReference>
<keyword evidence="4" id="KW-0547">Nucleotide-binding</keyword>
<proteinExistence type="predicted"/>
<dbReference type="RefSeq" id="WP_109712379.1">
    <property type="nucleotide sequence ID" value="NZ_QGDS01000009.1"/>
</dbReference>
<name>A0A315ZVJ7_9FIRM</name>
<dbReference type="InterPro" id="IPR039421">
    <property type="entry name" value="Type_1_exporter"/>
</dbReference>
<evidence type="ECO:0000256" key="1">
    <source>
        <dbReference type="ARBA" id="ARBA00004651"/>
    </source>
</evidence>
<dbReference type="Gene3D" id="3.40.50.300">
    <property type="entry name" value="P-loop containing nucleotide triphosphate hydrolases"/>
    <property type="match status" value="1"/>
</dbReference>
<dbReference type="Pfam" id="PF00664">
    <property type="entry name" value="ABC_membrane"/>
    <property type="match status" value="1"/>
</dbReference>
<evidence type="ECO:0000313" key="12">
    <source>
        <dbReference type="Proteomes" id="UP000254051"/>
    </source>
</evidence>
<dbReference type="Gene3D" id="1.20.1560.10">
    <property type="entry name" value="ABC transporter type 1, transmembrane domain"/>
    <property type="match status" value="1"/>
</dbReference>
<dbReference type="AlphaFoldDB" id="A0A315ZVJ7"/>